<keyword evidence="2 4" id="KW-0067">ATP-binding</keyword>
<dbReference type="InterPro" id="IPR003593">
    <property type="entry name" value="AAA+_ATPase"/>
</dbReference>
<dbReference type="GO" id="GO:0005524">
    <property type="term" value="F:ATP binding"/>
    <property type="evidence" value="ECO:0007669"/>
    <property type="project" value="UniProtKB-KW"/>
</dbReference>
<dbReference type="SUPFAM" id="SSF52540">
    <property type="entry name" value="P-loop containing nucleoside triphosphate hydrolases"/>
    <property type="match status" value="1"/>
</dbReference>
<gene>
    <name evidence="4" type="ORF">ACERK3_11935</name>
</gene>
<evidence type="ECO:0000256" key="2">
    <source>
        <dbReference type="ARBA" id="ARBA00022840"/>
    </source>
</evidence>
<keyword evidence="1" id="KW-0547">Nucleotide-binding</keyword>
<organism evidence="4 5">
    <name type="scientific">Natronomicrosphaera hydrolytica</name>
    <dbReference type="NCBI Taxonomy" id="3242702"/>
    <lineage>
        <taxon>Bacteria</taxon>
        <taxon>Pseudomonadati</taxon>
        <taxon>Planctomycetota</taxon>
        <taxon>Phycisphaerae</taxon>
        <taxon>Phycisphaerales</taxon>
        <taxon>Phycisphaeraceae</taxon>
        <taxon>Natronomicrosphaera</taxon>
    </lineage>
</organism>
<evidence type="ECO:0000313" key="4">
    <source>
        <dbReference type="EMBL" id="MFA9478995.1"/>
    </source>
</evidence>
<dbReference type="PANTHER" id="PTHR43038:SF3">
    <property type="entry name" value="ABC TRANSPORTER G FAMILY MEMBER 20 ISOFORM X1"/>
    <property type="match status" value="1"/>
</dbReference>
<dbReference type="EMBL" id="JBGUBD010000006">
    <property type="protein sequence ID" value="MFA9478995.1"/>
    <property type="molecule type" value="Genomic_DNA"/>
</dbReference>
<feature type="domain" description="ABC transporter" evidence="3">
    <location>
        <begin position="10"/>
        <end position="257"/>
    </location>
</feature>
<reference evidence="4 5" key="1">
    <citation type="submission" date="2024-08" db="EMBL/GenBank/DDBJ databases">
        <title>Whole-genome sequencing of halo(alkali)philic microorganisms from hypersaline lakes.</title>
        <authorList>
            <person name="Sorokin D.Y."/>
            <person name="Merkel A.Y."/>
            <person name="Messina E."/>
            <person name="Yakimov M."/>
        </authorList>
    </citation>
    <scope>NUCLEOTIDE SEQUENCE [LARGE SCALE GENOMIC DNA]</scope>
    <source>
        <strain evidence="4 5">AB-hyl4</strain>
    </source>
</reference>
<dbReference type="InterPro" id="IPR027417">
    <property type="entry name" value="P-loop_NTPase"/>
</dbReference>
<dbReference type="InterPro" id="IPR003439">
    <property type="entry name" value="ABC_transporter-like_ATP-bd"/>
</dbReference>
<accession>A0ABV4U5W1</accession>
<dbReference type="SMART" id="SM00382">
    <property type="entry name" value="AAA"/>
    <property type="match status" value="1"/>
</dbReference>
<evidence type="ECO:0000259" key="3">
    <source>
        <dbReference type="PROSITE" id="PS50893"/>
    </source>
</evidence>
<protein>
    <submittedName>
        <fullName evidence="4">ABC transporter ATP-binding protein</fullName>
    </submittedName>
</protein>
<dbReference type="PANTHER" id="PTHR43038">
    <property type="entry name" value="ATP-BINDING CASSETTE, SUB-FAMILY H, MEMBER 1"/>
    <property type="match status" value="1"/>
</dbReference>
<evidence type="ECO:0000256" key="1">
    <source>
        <dbReference type="ARBA" id="ARBA00022741"/>
    </source>
</evidence>
<dbReference type="PROSITE" id="PS50893">
    <property type="entry name" value="ABC_TRANSPORTER_2"/>
    <property type="match status" value="1"/>
</dbReference>
<keyword evidence="5" id="KW-1185">Reference proteome</keyword>
<dbReference type="Gene3D" id="3.40.50.300">
    <property type="entry name" value="P-loop containing nucleotide triphosphate hydrolases"/>
    <property type="match status" value="1"/>
</dbReference>
<dbReference type="Proteomes" id="UP001575105">
    <property type="component" value="Unassembled WGS sequence"/>
</dbReference>
<dbReference type="Pfam" id="PF00005">
    <property type="entry name" value="ABC_tran"/>
    <property type="match status" value="1"/>
</dbReference>
<name>A0ABV4U5W1_9BACT</name>
<dbReference type="RefSeq" id="WP_425345912.1">
    <property type="nucleotide sequence ID" value="NZ_JBGUBD010000006.1"/>
</dbReference>
<comment type="caution">
    <text evidence="4">The sequence shown here is derived from an EMBL/GenBank/DDBJ whole genome shotgun (WGS) entry which is preliminary data.</text>
</comment>
<sequence>MPIDTDNLAIDARDVRVVRHGTVILDQLTAQVPRGTCTAILGPNGCGKTTFARTLLGQAFLTSGSIRVLGETLGQTDVRKLRQRIGIVNPTTDAGGYHTAGAVVDADLTTTEAVLTGYFATVGLYDRPTADQRDHASHLLEQVGLAHRLDHRFGTLSTGEQRRALIARALVHLPELLILDEPTAGLDIPGRERVLATVEQLLTAPNAPAVLMITHHVEELSPRTQQVLLMRDGRFLAGGRPKDIITPESLTETFGCKVYVRRIHGRYWLEVLPEAWLDLIR</sequence>
<evidence type="ECO:0000313" key="5">
    <source>
        <dbReference type="Proteomes" id="UP001575105"/>
    </source>
</evidence>
<proteinExistence type="predicted"/>